<comment type="caution">
    <text evidence="2">The sequence shown here is derived from an EMBL/GenBank/DDBJ whole genome shotgun (WGS) entry which is preliminary data.</text>
</comment>
<dbReference type="AlphaFoldDB" id="A0A9D4BNL3"/>
<dbReference type="Proteomes" id="UP000828390">
    <property type="component" value="Unassembled WGS sequence"/>
</dbReference>
<evidence type="ECO:0000313" key="2">
    <source>
        <dbReference type="EMBL" id="KAH3702739.1"/>
    </source>
</evidence>
<dbReference type="EMBL" id="JAIWYP010000015">
    <property type="protein sequence ID" value="KAH3702739.1"/>
    <property type="molecule type" value="Genomic_DNA"/>
</dbReference>
<protein>
    <submittedName>
        <fullName evidence="2">Uncharacterized protein</fullName>
    </submittedName>
</protein>
<evidence type="ECO:0000256" key="1">
    <source>
        <dbReference type="SAM" id="MobiDB-lite"/>
    </source>
</evidence>
<feature type="compositionally biased region" description="Low complexity" evidence="1">
    <location>
        <begin position="123"/>
        <end position="132"/>
    </location>
</feature>
<feature type="region of interest" description="Disordered" evidence="1">
    <location>
        <begin position="123"/>
        <end position="156"/>
    </location>
</feature>
<feature type="non-terminal residue" evidence="2">
    <location>
        <position position="1"/>
    </location>
</feature>
<accession>A0A9D4BNL3</accession>
<organism evidence="2 3">
    <name type="scientific">Dreissena polymorpha</name>
    <name type="common">Zebra mussel</name>
    <name type="synonym">Mytilus polymorpha</name>
    <dbReference type="NCBI Taxonomy" id="45954"/>
    <lineage>
        <taxon>Eukaryota</taxon>
        <taxon>Metazoa</taxon>
        <taxon>Spiralia</taxon>
        <taxon>Lophotrochozoa</taxon>
        <taxon>Mollusca</taxon>
        <taxon>Bivalvia</taxon>
        <taxon>Autobranchia</taxon>
        <taxon>Heteroconchia</taxon>
        <taxon>Euheterodonta</taxon>
        <taxon>Imparidentia</taxon>
        <taxon>Neoheterodontei</taxon>
        <taxon>Myida</taxon>
        <taxon>Dreissenoidea</taxon>
        <taxon>Dreissenidae</taxon>
        <taxon>Dreissena</taxon>
    </lineage>
</organism>
<evidence type="ECO:0000313" key="3">
    <source>
        <dbReference type="Proteomes" id="UP000828390"/>
    </source>
</evidence>
<sequence length="156" mass="16990">IDHTNERKDLEKDIFDENIYHSIDEPASEPRGNVKVDCTDYDCTTDGAATTRGITNDNVYNKLKLERQGNYEHIQGSCQINNITTHNDYVTSATLKAISLLGNDDYDHVGGIGHAPALSSSDGDYSSAVSAAHSRGSAEAFDKRDVSQGPNPFVKV</sequence>
<proteinExistence type="predicted"/>
<name>A0A9D4BNL3_DREPO</name>
<keyword evidence="3" id="KW-1185">Reference proteome</keyword>
<reference evidence="2" key="2">
    <citation type="submission" date="2020-11" db="EMBL/GenBank/DDBJ databases">
        <authorList>
            <person name="McCartney M.A."/>
            <person name="Auch B."/>
            <person name="Kono T."/>
            <person name="Mallez S."/>
            <person name="Becker A."/>
            <person name="Gohl D.M."/>
            <person name="Silverstein K.A.T."/>
            <person name="Koren S."/>
            <person name="Bechman K.B."/>
            <person name="Herman A."/>
            <person name="Abrahante J.E."/>
            <person name="Garbe J."/>
        </authorList>
    </citation>
    <scope>NUCLEOTIDE SEQUENCE</scope>
    <source>
        <strain evidence="2">Duluth1</strain>
        <tissue evidence="2">Whole animal</tissue>
    </source>
</reference>
<reference evidence="2" key="1">
    <citation type="journal article" date="2019" name="bioRxiv">
        <title>The Genome of the Zebra Mussel, Dreissena polymorpha: A Resource for Invasive Species Research.</title>
        <authorList>
            <person name="McCartney M.A."/>
            <person name="Auch B."/>
            <person name="Kono T."/>
            <person name="Mallez S."/>
            <person name="Zhang Y."/>
            <person name="Obille A."/>
            <person name="Becker A."/>
            <person name="Abrahante J.E."/>
            <person name="Garbe J."/>
            <person name="Badalamenti J.P."/>
            <person name="Herman A."/>
            <person name="Mangelson H."/>
            <person name="Liachko I."/>
            <person name="Sullivan S."/>
            <person name="Sone E.D."/>
            <person name="Koren S."/>
            <person name="Silverstein K.A.T."/>
            <person name="Beckman K.B."/>
            <person name="Gohl D.M."/>
        </authorList>
    </citation>
    <scope>NUCLEOTIDE SEQUENCE</scope>
    <source>
        <strain evidence="2">Duluth1</strain>
        <tissue evidence="2">Whole animal</tissue>
    </source>
</reference>
<gene>
    <name evidence="2" type="ORF">DPMN_077765</name>
</gene>